<dbReference type="InterPro" id="IPR018202">
    <property type="entry name" value="Ser_caboxypep_ser_AS"/>
</dbReference>
<dbReference type="EMBL" id="CAJOBC010009560">
    <property type="protein sequence ID" value="CAF3990839.1"/>
    <property type="molecule type" value="Genomic_DNA"/>
</dbReference>
<name>A0A814YFH8_9BILA</name>
<evidence type="ECO:0000256" key="7">
    <source>
        <dbReference type="RuleBase" id="RU361156"/>
    </source>
</evidence>
<proteinExistence type="inferred from homology"/>
<evidence type="ECO:0000256" key="1">
    <source>
        <dbReference type="ARBA" id="ARBA00009431"/>
    </source>
</evidence>
<evidence type="ECO:0000256" key="3">
    <source>
        <dbReference type="ARBA" id="ARBA00022670"/>
    </source>
</evidence>
<evidence type="ECO:0000256" key="2">
    <source>
        <dbReference type="ARBA" id="ARBA00022645"/>
    </source>
</evidence>
<gene>
    <name evidence="8" type="ORF">GPM918_LOCUS25028</name>
    <name evidence="9" type="ORF">SRO942_LOCUS25032</name>
</gene>
<dbReference type="PANTHER" id="PTHR11802:SF3">
    <property type="entry name" value="RETINOID-INDUCIBLE SERINE CARBOXYPEPTIDASE"/>
    <property type="match status" value="1"/>
</dbReference>
<evidence type="ECO:0000313" key="8">
    <source>
        <dbReference type="EMBL" id="CAF1228079.1"/>
    </source>
</evidence>
<dbReference type="AlphaFoldDB" id="A0A814YFH8"/>
<dbReference type="Proteomes" id="UP000681722">
    <property type="component" value="Unassembled WGS sequence"/>
</dbReference>
<protein>
    <recommendedName>
        <fullName evidence="7">Carboxypeptidase</fullName>
        <ecNumber evidence="7">3.4.16.-</ecNumber>
    </recommendedName>
</protein>
<keyword evidence="10" id="KW-1185">Reference proteome</keyword>
<dbReference type="GO" id="GO:0004185">
    <property type="term" value="F:serine-type carboxypeptidase activity"/>
    <property type="evidence" value="ECO:0007669"/>
    <property type="project" value="UniProtKB-UniRule"/>
</dbReference>
<evidence type="ECO:0000313" key="10">
    <source>
        <dbReference type="Proteomes" id="UP000663829"/>
    </source>
</evidence>
<dbReference type="InterPro" id="IPR001563">
    <property type="entry name" value="Peptidase_S10"/>
</dbReference>
<comment type="similarity">
    <text evidence="1 7">Belongs to the peptidase S10 family.</text>
</comment>
<keyword evidence="3 7" id="KW-0645">Protease</keyword>
<dbReference type="PROSITE" id="PS00131">
    <property type="entry name" value="CARBOXYPEPT_SER_SER"/>
    <property type="match status" value="1"/>
</dbReference>
<sequence>MLAPRSNVKASKHYHGIIQAKISPKRNSASVLPPSFHFSAAQVKYGRELASLYSDEIIDMSCDNKARVLVGTLAGIHLPTLSGRKPLSPFEDGLTRSVKGQRPFLNKLRTNSKSLNGYTTKAKADYIHSLPGILSSKINFRQFSGYLSISRTKHTFYWFVESQNKPKSDPLIWWSNGGPGCSGLIGLFEEFGPFRVQPDNITLLINPYSWNRLANLLFVESPIGVGFSYSDVPNRDYVEWTDLQTAKDNYFALQAFFNKFPQYRKHNLYLSSESYGGHSNSNKINLKGLMLGNPLNDPYSLEYVGNLQAYWGHSLIDKQTWDNVVRYCINPYERNPYNPETGTGFKSWKDPTCNKYDAQANFFVMPQFMFPANYSSGLDPYKEPKLRILIFSGDDDAVCATVGTQHWLYGMKLAVQSPFQPWYDLFEPDQVAGYVVKFKGISLVTVHGAGHEIALYSPARAYGFFKYALEGKFWS</sequence>
<dbReference type="EC" id="3.4.16.-" evidence="7"/>
<dbReference type="Gene3D" id="3.40.50.1820">
    <property type="entry name" value="alpha/beta hydrolase"/>
    <property type="match status" value="1"/>
</dbReference>
<evidence type="ECO:0000256" key="4">
    <source>
        <dbReference type="ARBA" id="ARBA00022729"/>
    </source>
</evidence>
<dbReference type="GO" id="GO:0006508">
    <property type="term" value="P:proteolysis"/>
    <property type="evidence" value="ECO:0007669"/>
    <property type="project" value="UniProtKB-KW"/>
</dbReference>
<dbReference type="PRINTS" id="PR00724">
    <property type="entry name" value="CRBOXYPTASEC"/>
</dbReference>
<dbReference type="EMBL" id="CAJNOQ010009556">
    <property type="protein sequence ID" value="CAF1228079.1"/>
    <property type="molecule type" value="Genomic_DNA"/>
</dbReference>
<dbReference type="Gene3D" id="3.40.50.11320">
    <property type="match status" value="1"/>
</dbReference>
<accession>A0A814YFH8</accession>
<keyword evidence="6" id="KW-0325">Glycoprotein</keyword>
<reference evidence="8" key="1">
    <citation type="submission" date="2021-02" db="EMBL/GenBank/DDBJ databases">
        <authorList>
            <person name="Nowell W R."/>
        </authorList>
    </citation>
    <scope>NUCLEOTIDE SEQUENCE</scope>
</reference>
<evidence type="ECO:0000256" key="6">
    <source>
        <dbReference type="ARBA" id="ARBA00023180"/>
    </source>
</evidence>
<keyword evidence="5 7" id="KW-0378">Hydrolase</keyword>
<keyword evidence="2 7" id="KW-0121">Carboxypeptidase</keyword>
<comment type="caution">
    <text evidence="8">The sequence shown here is derived from an EMBL/GenBank/DDBJ whole genome shotgun (WGS) entry which is preliminary data.</text>
</comment>
<dbReference type="InterPro" id="IPR029058">
    <property type="entry name" value="AB_hydrolase_fold"/>
</dbReference>
<evidence type="ECO:0000313" key="9">
    <source>
        <dbReference type="EMBL" id="CAF3990839.1"/>
    </source>
</evidence>
<evidence type="ECO:0000256" key="5">
    <source>
        <dbReference type="ARBA" id="ARBA00022801"/>
    </source>
</evidence>
<dbReference type="OrthoDB" id="735686at2759"/>
<dbReference type="Pfam" id="PF00450">
    <property type="entry name" value="Peptidase_S10"/>
    <property type="match status" value="2"/>
</dbReference>
<keyword evidence="4" id="KW-0732">Signal</keyword>
<dbReference type="PANTHER" id="PTHR11802">
    <property type="entry name" value="SERINE PROTEASE FAMILY S10 SERINE CARBOXYPEPTIDASE"/>
    <property type="match status" value="1"/>
</dbReference>
<dbReference type="Proteomes" id="UP000663829">
    <property type="component" value="Unassembled WGS sequence"/>
</dbReference>
<organism evidence="8 10">
    <name type="scientific">Didymodactylos carnosus</name>
    <dbReference type="NCBI Taxonomy" id="1234261"/>
    <lineage>
        <taxon>Eukaryota</taxon>
        <taxon>Metazoa</taxon>
        <taxon>Spiralia</taxon>
        <taxon>Gnathifera</taxon>
        <taxon>Rotifera</taxon>
        <taxon>Eurotatoria</taxon>
        <taxon>Bdelloidea</taxon>
        <taxon>Philodinida</taxon>
        <taxon>Philodinidae</taxon>
        <taxon>Didymodactylos</taxon>
    </lineage>
</organism>
<dbReference type="SUPFAM" id="SSF53474">
    <property type="entry name" value="alpha/beta-Hydrolases"/>
    <property type="match status" value="1"/>
</dbReference>